<evidence type="ECO:0000313" key="16">
    <source>
        <dbReference type="Proteomes" id="UP000644727"/>
    </source>
</evidence>
<evidence type="ECO:0000256" key="6">
    <source>
        <dbReference type="ARBA" id="ARBA00022989"/>
    </source>
</evidence>
<evidence type="ECO:0000256" key="11">
    <source>
        <dbReference type="SAM" id="MobiDB-lite"/>
    </source>
</evidence>
<evidence type="ECO:0000256" key="9">
    <source>
        <dbReference type="PROSITE-ProRule" id="PRU00703"/>
    </source>
</evidence>
<keyword evidence="16" id="KW-1185">Reference proteome</keyword>
<dbReference type="InterPro" id="IPR036318">
    <property type="entry name" value="FAD-bd_PCMH-like_sf"/>
</dbReference>
<dbReference type="InterPro" id="IPR016169">
    <property type="entry name" value="FAD-bd_PCMH_sub2"/>
</dbReference>
<evidence type="ECO:0000256" key="4">
    <source>
        <dbReference type="ARBA" id="ARBA00022692"/>
    </source>
</evidence>
<evidence type="ECO:0000256" key="12">
    <source>
        <dbReference type="SAM" id="Phobius"/>
    </source>
</evidence>
<keyword evidence="6 10" id="KW-1133">Transmembrane helix</keyword>
<keyword evidence="7 9" id="KW-0129">CBS domain</keyword>
<keyword evidence="3" id="KW-1003">Cell membrane</keyword>
<evidence type="ECO:0000256" key="3">
    <source>
        <dbReference type="ARBA" id="ARBA00022475"/>
    </source>
</evidence>
<dbReference type="Gene3D" id="3.10.580.10">
    <property type="entry name" value="CBS-domain"/>
    <property type="match status" value="1"/>
</dbReference>
<reference evidence="15 16" key="1">
    <citation type="submission" date="2020-10" db="EMBL/GenBank/DDBJ databases">
        <title>Draft genome and description of Brachybacterium epidermidis sp nov.</title>
        <authorList>
            <person name="Boxberger M."/>
            <person name="La Scola B."/>
        </authorList>
    </citation>
    <scope>NUCLEOTIDE SEQUENCE [LARGE SCALE GENOMIC DNA]</scope>
    <source>
        <strain evidence="15 16">Marseille-Q2903</strain>
    </source>
</reference>
<evidence type="ECO:0000256" key="8">
    <source>
        <dbReference type="ARBA" id="ARBA00023136"/>
    </source>
</evidence>
<comment type="similarity">
    <text evidence="2">Belongs to the UPF0053 family.</text>
</comment>
<evidence type="ECO:0000256" key="10">
    <source>
        <dbReference type="PROSITE-ProRule" id="PRU01193"/>
    </source>
</evidence>
<dbReference type="InterPro" id="IPR002550">
    <property type="entry name" value="CNNM"/>
</dbReference>
<dbReference type="InterPro" id="IPR044751">
    <property type="entry name" value="Ion_transp-like_CBS"/>
</dbReference>
<dbReference type="SUPFAM" id="SSF56176">
    <property type="entry name" value="FAD-binding/transporter-associated domain-like"/>
    <property type="match status" value="1"/>
</dbReference>
<dbReference type="CDD" id="cd04590">
    <property type="entry name" value="CBS_pair_CorC_HlyC_assoc"/>
    <property type="match status" value="1"/>
</dbReference>
<keyword evidence="4 10" id="KW-0812">Transmembrane</keyword>
<dbReference type="PANTHER" id="PTHR43099">
    <property type="entry name" value="UPF0053 PROTEIN YRKA"/>
    <property type="match status" value="1"/>
</dbReference>
<feature type="transmembrane region" description="Helical" evidence="12">
    <location>
        <begin position="95"/>
        <end position="123"/>
    </location>
</feature>
<evidence type="ECO:0000256" key="2">
    <source>
        <dbReference type="ARBA" id="ARBA00006337"/>
    </source>
</evidence>
<dbReference type="InterPro" id="IPR046342">
    <property type="entry name" value="CBS_dom_sf"/>
</dbReference>
<dbReference type="InterPro" id="IPR000644">
    <property type="entry name" value="CBS_dom"/>
</dbReference>
<organism evidence="15 16">
    <name type="scientific">Brachybacterium epidermidis</name>
    <dbReference type="NCBI Taxonomy" id="2781983"/>
    <lineage>
        <taxon>Bacteria</taxon>
        <taxon>Bacillati</taxon>
        <taxon>Actinomycetota</taxon>
        <taxon>Actinomycetes</taxon>
        <taxon>Micrococcales</taxon>
        <taxon>Dermabacteraceae</taxon>
        <taxon>Brachybacterium</taxon>
    </lineage>
</organism>
<keyword evidence="5" id="KW-0677">Repeat</keyword>
<accession>A0ABR9VZI5</accession>
<evidence type="ECO:0000256" key="7">
    <source>
        <dbReference type="ARBA" id="ARBA00023122"/>
    </source>
</evidence>
<evidence type="ECO:0000259" key="14">
    <source>
        <dbReference type="PROSITE" id="PS51846"/>
    </source>
</evidence>
<dbReference type="Pfam" id="PF00571">
    <property type="entry name" value="CBS"/>
    <property type="match status" value="2"/>
</dbReference>
<dbReference type="RefSeq" id="WP_193864843.1">
    <property type="nucleotide sequence ID" value="NZ_JADEYR010000001.1"/>
</dbReference>
<evidence type="ECO:0000256" key="5">
    <source>
        <dbReference type="ARBA" id="ARBA00022737"/>
    </source>
</evidence>
<proteinExistence type="inferred from homology"/>
<feature type="domain" description="CBS" evidence="13">
    <location>
        <begin position="226"/>
        <end position="283"/>
    </location>
</feature>
<dbReference type="PANTHER" id="PTHR43099:SF6">
    <property type="entry name" value="UPF0053 PROTEIN RV1842C"/>
    <property type="match status" value="1"/>
</dbReference>
<dbReference type="SMART" id="SM00116">
    <property type="entry name" value="CBS"/>
    <property type="match status" value="2"/>
</dbReference>
<name>A0ABR9VZI5_9MICO</name>
<comment type="caution">
    <text evidence="15">The sequence shown here is derived from an EMBL/GenBank/DDBJ whole genome shotgun (WGS) entry which is preliminary data.</text>
</comment>
<feature type="region of interest" description="Disordered" evidence="11">
    <location>
        <begin position="454"/>
        <end position="475"/>
    </location>
</feature>
<dbReference type="EMBL" id="JADEYR010000001">
    <property type="protein sequence ID" value="MBE9403135.1"/>
    <property type="molecule type" value="Genomic_DNA"/>
</dbReference>
<dbReference type="Gene3D" id="3.30.465.10">
    <property type="match status" value="1"/>
</dbReference>
<keyword evidence="8 10" id="KW-0472">Membrane</keyword>
<feature type="transmembrane region" description="Helical" evidence="12">
    <location>
        <begin position="143"/>
        <end position="162"/>
    </location>
</feature>
<dbReference type="Proteomes" id="UP000644727">
    <property type="component" value="Unassembled WGS sequence"/>
</dbReference>
<comment type="subcellular location">
    <subcellularLocation>
        <location evidence="1">Cell membrane</location>
        <topology evidence="1">Multi-pass membrane protein</topology>
    </subcellularLocation>
</comment>
<protein>
    <submittedName>
        <fullName evidence="15">HlyC/CorC family transporter</fullName>
    </submittedName>
</protein>
<dbReference type="Pfam" id="PF03471">
    <property type="entry name" value="CorC_HlyC"/>
    <property type="match status" value="1"/>
</dbReference>
<dbReference type="PROSITE" id="PS51371">
    <property type="entry name" value="CBS"/>
    <property type="match status" value="2"/>
</dbReference>
<evidence type="ECO:0000256" key="1">
    <source>
        <dbReference type="ARBA" id="ARBA00004651"/>
    </source>
</evidence>
<dbReference type="PROSITE" id="PS51846">
    <property type="entry name" value="CNNM"/>
    <property type="match status" value="1"/>
</dbReference>
<feature type="domain" description="CNNM transmembrane" evidence="14">
    <location>
        <begin position="4"/>
        <end position="207"/>
    </location>
</feature>
<dbReference type="Pfam" id="PF01595">
    <property type="entry name" value="CNNM"/>
    <property type="match status" value="1"/>
</dbReference>
<dbReference type="InterPro" id="IPR005170">
    <property type="entry name" value="Transptr-assoc_dom"/>
</dbReference>
<dbReference type="InterPro" id="IPR051676">
    <property type="entry name" value="UPF0053_domain"/>
</dbReference>
<gene>
    <name evidence="15" type="ORF">IOE58_02610</name>
</gene>
<evidence type="ECO:0000313" key="15">
    <source>
        <dbReference type="EMBL" id="MBE9403135.1"/>
    </source>
</evidence>
<sequence length="475" mass="51038">MGTTILLLLLGVAIILALIAANGYFVAQEFAYMSVDRSRLRAAAAGGDEAAKRAVKVTERTSFMLSGAQLGITVTGLLVGYVAEPLVGESLGTILGVAGVPAAISIAAGTVLALVLATVAQMIFGELYPKNLAIAAPEPVARAVSRSTLIYLALFGWLITVFDHAANGLIRLLGMEPVHDVDSTATAKDLERIVRDSRDSGDMPEDLSVVIDRVIDFPEQDAEHAMVPRAKVSTVDTETTIGEIRTLMAGAHSRYPVVSDEDEPVGVVLMTDLLAAGHGDHESVTVAMREPLIVPERMPLPDVLEALSEVGQEIACVIDEFGTFSGILTEEDLAEELIGELHDEHDAETDEVTASTGPEDSWEMDGDVHADELIRLIGHPLPEDDYETVGGLVIAQLGELPEEGRTLTIELPAVPSDVVADQPVRRELHIEVLETDRHVPSRLRVELRVHEIDPDELKAGDIDSTDRATDQETKR</sequence>
<feature type="transmembrane region" description="Helical" evidence="12">
    <location>
        <begin position="63"/>
        <end position="83"/>
    </location>
</feature>
<dbReference type="SUPFAM" id="SSF54631">
    <property type="entry name" value="CBS-domain pair"/>
    <property type="match status" value="1"/>
</dbReference>
<feature type="domain" description="CBS" evidence="13">
    <location>
        <begin position="287"/>
        <end position="344"/>
    </location>
</feature>
<dbReference type="SMART" id="SM01091">
    <property type="entry name" value="CorC_HlyC"/>
    <property type="match status" value="1"/>
</dbReference>
<evidence type="ECO:0000259" key="13">
    <source>
        <dbReference type="PROSITE" id="PS51371"/>
    </source>
</evidence>